<keyword evidence="3" id="KW-0812">Transmembrane</keyword>
<feature type="transmembrane region" description="Helical" evidence="3">
    <location>
        <begin position="120"/>
        <end position="140"/>
    </location>
</feature>
<keyword evidence="3" id="KW-1133">Transmembrane helix</keyword>
<protein>
    <submittedName>
        <fullName evidence="4">Septum formation initiator family protein</fullName>
    </submittedName>
</protein>
<feature type="coiled-coil region" evidence="1">
    <location>
        <begin position="150"/>
        <end position="177"/>
    </location>
</feature>
<keyword evidence="1" id="KW-0175">Coiled coil</keyword>
<feature type="region of interest" description="Disordered" evidence="2">
    <location>
        <begin position="17"/>
        <end position="103"/>
    </location>
</feature>
<accession>A0AAU7DXE6</accession>
<dbReference type="EMBL" id="CP146203">
    <property type="protein sequence ID" value="XBH21888.1"/>
    <property type="molecule type" value="Genomic_DNA"/>
</dbReference>
<organism evidence="4">
    <name type="scientific">Jonesiaceae bacterium BS-20</name>
    <dbReference type="NCBI Taxonomy" id="3120821"/>
    <lineage>
        <taxon>Bacteria</taxon>
        <taxon>Bacillati</taxon>
        <taxon>Actinomycetota</taxon>
        <taxon>Actinomycetes</taxon>
        <taxon>Micrococcales</taxon>
        <taxon>Jonesiaceae</taxon>
    </lineage>
</organism>
<gene>
    <name evidence="4" type="ORF">V5R04_01275</name>
</gene>
<dbReference type="InterPro" id="IPR007060">
    <property type="entry name" value="FtsL/DivIC"/>
</dbReference>
<evidence type="ECO:0000313" key="4">
    <source>
        <dbReference type="EMBL" id="XBH21888.1"/>
    </source>
</evidence>
<name>A0AAU7DXE6_9MICO</name>
<sequence>MPVMIWCVTAKIRRGNKSPLQSLRNNVGMPKSRPSAPRPSGGGSARSKSHPAGRTPRPSSGQNPVAKSPNAGKPGGANRPTHPGPKPAAQGKRPSDTHVSSYSVGSPLNRQVGFFQSSGARLVGLGLVLAICVLMVLPVARNYFNQRANLSELEQDLAAREEINADLENQLDRWKDDKFVIAQARERLTFVFPGERPYRVMDSEDFVPPEETKTGPQIKPEVKEPWFTTLWSSVEQAGNVGSPDSNTKEDPDAGDKDSQTEPATKIE</sequence>
<feature type="compositionally biased region" description="Basic and acidic residues" evidence="2">
    <location>
        <begin position="246"/>
        <end position="267"/>
    </location>
</feature>
<evidence type="ECO:0000256" key="3">
    <source>
        <dbReference type="SAM" id="Phobius"/>
    </source>
</evidence>
<dbReference type="AlphaFoldDB" id="A0AAU7DXE6"/>
<evidence type="ECO:0000256" key="1">
    <source>
        <dbReference type="SAM" id="Coils"/>
    </source>
</evidence>
<proteinExistence type="predicted"/>
<reference evidence="4" key="1">
    <citation type="submission" date="2024-02" db="EMBL/GenBank/DDBJ databases">
        <title>Tomenella chthoni gen. nov. sp. nov., a member of the family Jonesiaceae isolated from bat guano.</title>
        <authorList>
            <person name="Miller S.L."/>
            <person name="King J."/>
            <person name="Sankaranarayanan K."/>
            <person name="Lawson P.A."/>
        </authorList>
    </citation>
    <scope>NUCLEOTIDE SEQUENCE</scope>
    <source>
        <strain evidence="4">BS-20</strain>
    </source>
</reference>
<dbReference type="Pfam" id="PF04977">
    <property type="entry name" value="DivIC"/>
    <property type="match status" value="1"/>
</dbReference>
<keyword evidence="3" id="KW-0472">Membrane</keyword>
<evidence type="ECO:0000256" key="2">
    <source>
        <dbReference type="SAM" id="MobiDB-lite"/>
    </source>
</evidence>
<feature type="region of interest" description="Disordered" evidence="2">
    <location>
        <begin position="233"/>
        <end position="267"/>
    </location>
</feature>